<evidence type="ECO:0000256" key="13">
    <source>
        <dbReference type="ARBA" id="ARBA00066686"/>
    </source>
</evidence>
<dbReference type="GO" id="GO:0005739">
    <property type="term" value="C:mitochondrion"/>
    <property type="evidence" value="ECO:0007669"/>
    <property type="project" value="UniProtKB-SubCell"/>
</dbReference>
<dbReference type="CDD" id="cd07724">
    <property type="entry name" value="POD-like_MBL-fold"/>
    <property type="match status" value="1"/>
</dbReference>
<dbReference type="GO" id="GO:0031123">
    <property type="term" value="P:RNA 3'-end processing"/>
    <property type="evidence" value="ECO:0007669"/>
    <property type="project" value="UniProtKB-ARBA"/>
</dbReference>
<dbReference type="GO" id="GO:0050313">
    <property type="term" value="F:sulfur dioxygenase activity"/>
    <property type="evidence" value="ECO:0007669"/>
    <property type="project" value="UniProtKB-EC"/>
</dbReference>
<evidence type="ECO:0000256" key="2">
    <source>
        <dbReference type="ARBA" id="ARBA00004173"/>
    </source>
</evidence>
<keyword evidence="4" id="KW-0479">Metal-binding</keyword>
<proteinExistence type="inferred from homology"/>
<keyword evidence="7" id="KW-0007">Acetylation</keyword>
<dbReference type="SUPFAM" id="SSF56281">
    <property type="entry name" value="Metallo-hydrolase/oxidoreductase"/>
    <property type="match status" value="1"/>
</dbReference>
<dbReference type="GO" id="GO:0006749">
    <property type="term" value="P:glutathione metabolic process"/>
    <property type="evidence" value="ECO:0007669"/>
    <property type="project" value="InterPro"/>
</dbReference>
<organism evidence="17 18">
    <name type="scientific">Frankliniella occidentalis</name>
    <name type="common">Western flower thrips</name>
    <name type="synonym">Euthrips occidentalis</name>
    <dbReference type="NCBI Taxonomy" id="133901"/>
    <lineage>
        <taxon>Eukaryota</taxon>
        <taxon>Metazoa</taxon>
        <taxon>Ecdysozoa</taxon>
        <taxon>Arthropoda</taxon>
        <taxon>Hexapoda</taxon>
        <taxon>Insecta</taxon>
        <taxon>Pterygota</taxon>
        <taxon>Neoptera</taxon>
        <taxon>Paraneoptera</taxon>
        <taxon>Thysanoptera</taxon>
        <taxon>Terebrantia</taxon>
        <taxon>Thripoidea</taxon>
        <taxon>Thripidae</taxon>
        <taxon>Frankliniella</taxon>
    </lineage>
</organism>
<comment type="cofactor">
    <cofactor evidence="1">
        <name>Fe(2+)</name>
        <dbReference type="ChEBI" id="CHEBI:29033"/>
    </cofactor>
</comment>
<gene>
    <name evidence="18" type="primary">LOC113202536</name>
</gene>
<dbReference type="InterPro" id="IPR051682">
    <property type="entry name" value="Mito_Persulfide_Diox"/>
</dbReference>
<dbReference type="Pfam" id="PF00753">
    <property type="entry name" value="Lactamase_B"/>
    <property type="match status" value="1"/>
</dbReference>
<evidence type="ECO:0000256" key="7">
    <source>
        <dbReference type="ARBA" id="ARBA00022990"/>
    </source>
</evidence>
<dbReference type="OrthoDB" id="449487at2759"/>
<keyword evidence="8" id="KW-0560">Oxidoreductase</keyword>
<comment type="subcellular location">
    <subcellularLocation>
        <location evidence="2">Mitochondrion</location>
    </subcellularLocation>
</comment>
<evidence type="ECO:0000256" key="10">
    <source>
        <dbReference type="ARBA" id="ARBA00023128"/>
    </source>
</evidence>
<dbReference type="GeneID" id="113202536"/>
<comment type="catalytic activity">
    <reaction evidence="11">
        <text>S-sulfanylglutathione + O2 + H2O = sulfite + glutathione + 2 H(+)</text>
        <dbReference type="Rhea" id="RHEA:12981"/>
        <dbReference type="ChEBI" id="CHEBI:15377"/>
        <dbReference type="ChEBI" id="CHEBI:15378"/>
        <dbReference type="ChEBI" id="CHEBI:15379"/>
        <dbReference type="ChEBI" id="CHEBI:17359"/>
        <dbReference type="ChEBI" id="CHEBI:57925"/>
        <dbReference type="ChEBI" id="CHEBI:58905"/>
        <dbReference type="EC" id="1.13.11.18"/>
    </reaction>
</comment>
<dbReference type="Gene3D" id="3.60.15.10">
    <property type="entry name" value="Ribonuclease Z/Hydroxyacylglutathione hydrolase-like"/>
    <property type="match status" value="1"/>
</dbReference>
<keyword evidence="6 18" id="KW-0223">Dioxygenase</keyword>
<keyword evidence="10" id="KW-0496">Mitochondrion</keyword>
<keyword evidence="5" id="KW-0809">Transit peptide</keyword>
<evidence type="ECO:0000313" key="17">
    <source>
        <dbReference type="Proteomes" id="UP000504606"/>
    </source>
</evidence>
<accession>A0A6J1RUA4</accession>
<evidence type="ECO:0000313" key="18">
    <source>
        <dbReference type="RefSeq" id="XP_026272584.1"/>
    </source>
</evidence>
<protein>
    <recommendedName>
        <fullName evidence="14">Persulfide dioxygenase ETHE1, mitochondrial</fullName>
        <ecNumber evidence="13">1.13.11.18</ecNumber>
    </recommendedName>
    <alternativeName>
        <fullName evidence="15">Sulfur dioxygenase ETHE1</fullName>
    </alternativeName>
</protein>
<dbReference type="InterPro" id="IPR044528">
    <property type="entry name" value="POD-like_MBL-fold"/>
</dbReference>
<keyword evidence="9" id="KW-0408">Iron</keyword>
<evidence type="ECO:0000259" key="16">
    <source>
        <dbReference type="SMART" id="SM00849"/>
    </source>
</evidence>
<comment type="similarity">
    <text evidence="3">Belongs to the metallo-beta-lactamase superfamily. Glyoxalase II family.</text>
</comment>
<dbReference type="FunFam" id="3.60.15.10:FF:000013">
    <property type="entry name" value="Persulfide dioxygenase ETHE1, mitochondrial"/>
    <property type="match status" value="1"/>
</dbReference>
<evidence type="ECO:0000256" key="9">
    <source>
        <dbReference type="ARBA" id="ARBA00023004"/>
    </source>
</evidence>
<evidence type="ECO:0000256" key="6">
    <source>
        <dbReference type="ARBA" id="ARBA00022964"/>
    </source>
</evidence>
<evidence type="ECO:0000256" key="4">
    <source>
        <dbReference type="ARBA" id="ARBA00022723"/>
    </source>
</evidence>
<dbReference type="InterPro" id="IPR036866">
    <property type="entry name" value="RibonucZ/Hydroxyglut_hydro"/>
</dbReference>
<evidence type="ECO:0000256" key="3">
    <source>
        <dbReference type="ARBA" id="ARBA00006759"/>
    </source>
</evidence>
<evidence type="ECO:0000256" key="14">
    <source>
        <dbReference type="ARBA" id="ARBA00067300"/>
    </source>
</evidence>
<dbReference type="InterPro" id="IPR001279">
    <property type="entry name" value="Metallo-B-lactamas"/>
</dbReference>
<dbReference type="AlphaFoldDB" id="A0A6J1RUA4"/>
<evidence type="ECO:0000256" key="12">
    <source>
        <dbReference type="ARBA" id="ARBA00065219"/>
    </source>
</evidence>
<evidence type="ECO:0000256" key="15">
    <source>
        <dbReference type="ARBA" id="ARBA00077964"/>
    </source>
</evidence>
<reference evidence="18" key="1">
    <citation type="submission" date="2025-08" db="UniProtKB">
        <authorList>
            <consortium name="RefSeq"/>
        </authorList>
    </citation>
    <scope>IDENTIFICATION</scope>
    <source>
        <tissue evidence="18">Whole organism</tissue>
    </source>
</reference>
<evidence type="ECO:0000256" key="1">
    <source>
        <dbReference type="ARBA" id="ARBA00001954"/>
    </source>
</evidence>
<keyword evidence="17" id="KW-1185">Reference proteome</keyword>
<dbReference type="KEGG" id="foc:113202536"/>
<dbReference type="GO" id="GO:0046872">
    <property type="term" value="F:metal ion binding"/>
    <property type="evidence" value="ECO:0007669"/>
    <property type="project" value="UniProtKB-KW"/>
</dbReference>
<dbReference type="GO" id="GO:0070813">
    <property type="term" value="P:hydrogen sulfide metabolic process"/>
    <property type="evidence" value="ECO:0007669"/>
    <property type="project" value="TreeGrafter"/>
</dbReference>
<comment type="subunit">
    <text evidence="12">Homodimer. Monomer. Interacts with TST. May interact with RELA.</text>
</comment>
<dbReference type="SMART" id="SM00849">
    <property type="entry name" value="Lactamase_B"/>
    <property type="match status" value="1"/>
</dbReference>
<dbReference type="EC" id="1.13.11.18" evidence="13"/>
<sequence length="285" mass="31805">MTHAIQSNLVKLGGHLARAAVLSQNPRINRFQRFNWGHVRRLTTMSSQIPLSSDFLFRQMFDPTSCTYTYLLADTESKEAVLIDPVLEQVDRDAGVVRDLGLSLKFVMNTHMHADHITGTGLLKKKVPGCKSLISEASGAMADVHVEPGEEVKFGQHKLEVRSTPGHTSGCVTYVCHEQGIAFTGDTILIRGCGRTDFQEGDPAVLYKSVYEQIFSLPDNFKLYPAHDYKGLMVTTVEEEKKLNPRLTKSLDQFIEIMNNLNLPYPKKIDVAVPANRVCGIQDDN</sequence>
<evidence type="ECO:0000256" key="11">
    <source>
        <dbReference type="ARBA" id="ARBA00050990"/>
    </source>
</evidence>
<evidence type="ECO:0000256" key="8">
    <source>
        <dbReference type="ARBA" id="ARBA00023002"/>
    </source>
</evidence>
<evidence type="ECO:0000256" key="5">
    <source>
        <dbReference type="ARBA" id="ARBA00022946"/>
    </source>
</evidence>
<dbReference type="PANTHER" id="PTHR43084">
    <property type="entry name" value="PERSULFIDE DIOXYGENASE ETHE1"/>
    <property type="match status" value="1"/>
</dbReference>
<dbReference type="RefSeq" id="XP_026272584.1">
    <property type="nucleotide sequence ID" value="XM_026416799.2"/>
</dbReference>
<dbReference type="PANTHER" id="PTHR43084:SF1">
    <property type="entry name" value="PERSULFIDE DIOXYGENASE ETHE1, MITOCHONDRIAL"/>
    <property type="match status" value="1"/>
</dbReference>
<dbReference type="Proteomes" id="UP000504606">
    <property type="component" value="Unplaced"/>
</dbReference>
<feature type="domain" description="Metallo-beta-lactamase" evidence="16">
    <location>
        <begin position="66"/>
        <end position="227"/>
    </location>
</feature>
<name>A0A6J1RUA4_FRAOC</name>